<dbReference type="GO" id="GO:0031012">
    <property type="term" value="C:extracellular matrix"/>
    <property type="evidence" value="ECO:0007669"/>
    <property type="project" value="TreeGrafter"/>
</dbReference>
<dbReference type="GO" id="GO:0050839">
    <property type="term" value="F:cell adhesion molecule binding"/>
    <property type="evidence" value="ECO:0007669"/>
    <property type="project" value="TreeGrafter"/>
</dbReference>
<name>A0A856M6Y5_9CYAN</name>
<protein>
    <submittedName>
        <fullName evidence="4">Fasciclin domain-containing protein</fullName>
    </submittedName>
</protein>
<organism evidence="4 5">
    <name type="scientific">Brasilonema sennae CENA114</name>
    <dbReference type="NCBI Taxonomy" id="415709"/>
    <lineage>
        <taxon>Bacteria</taxon>
        <taxon>Bacillati</taxon>
        <taxon>Cyanobacteriota</taxon>
        <taxon>Cyanophyceae</taxon>
        <taxon>Nostocales</taxon>
        <taxon>Scytonemataceae</taxon>
        <taxon>Brasilonema</taxon>
        <taxon>Bromeliae group (in: Brasilonema)</taxon>
    </lineage>
</organism>
<accession>A0A856M6Y5</accession>
<dbReference type="InterPro" id="IPR000782">
    <property type="entry name" value="FAS1_domain"/>
</dbReference>
<sequence>MKASKSIFRKALFTLMSAGSLVALSACGQPSVDHTTAPQTAATPANLPTSAPPIAQTPTTPTASKNLAELAQLASTQASFTTLTRAVQAAGLTQQMAELGPYTVFAPTNAAFAALPKGTIEKLLKPENKQQLIKLVSYHVLPGQVTSSQLTSGQVKTVEGSPVIVLVDTTTSTVIVNGAKVIQADIPASNGVVHIVDKVILPPKFPASLGSN</sequence>
<dbReference type="KEGG" id="bsen:DP114_00600"/>
<dbReference type="Proteomes" id="UP000503129">
    <property type="component" value="Chromosome"/>
</dbReference>
<evidence type="ECO:0000256" key="1">
    <source>
        <dbReference type="SAM" id="MobiDB-lite"/>
    </source>
</evidence>
<dbReference type="InterPro" id="IPR050904">
    <property type="entry name" value="Adhesion/Biosynth-related"/>
</dbReference>
<dbReference type="Gene3D" id="2.30.180.10">
    <property type="entry name" value="FAS1 domain"/>
    <property type="match status" value="1"/>
</dbReference>
<feature type="domain" description="FAS1" evidence="3">
    <location>
        <begin position="67"/>
        <end position="200"/>
    </location>
</feature>
<proteinExistence type="predicted"/>
<dbReference type="PANTHER" id="PTHR10900">
    <property type="entry name" value="PERIOSTIN-RELATED"/>
    <property type="match status" value="1"/>
</dbReference>
<dbReference type="PROSITE" id="PS51257">
    <property type="entry name" value="PROKAR_LIPOPROTEIN"/>
    <property type="match status" value="1"/>
</dbReference>
<dbReference type="GO" id="GO:0005615">
    <property type="term" value="C:extracellular space"/>
    <property type="evidence" value="ECO:0007669"/>
    <property type="project" value="TreeGrafter"/>
</dbReference>
<dbReference type="GO" id="GO:0030198">
    <property type="term" value="P:extracellular matrix organization"/>
    <property type="evidence" value="ECO:0007669"/>
    <property type="project" value="TreeGrafter"/>
</dbReference>
<dbReference type="InterPro" id="IPR036378">
    <property type="entry name" value="FAS1_dom_sf"/>
</dbReference>
<dbReference type="EMBL" id="CP030118">
    <property type="protein sequence ID" value="QDL06608.1"/>
    <property type="molecule type" value="Genomic_DNA"/>
</dbReference>
<evidence type="ECO:0000313" key="4">
    <source>
        <dbReference type="EMBL" id="QDL06608.1"/>
    </source>
</evidence>
<evidence type="ECO:0000313" key="5">
    <source>
        <dbReference type="Proteomes" id="UP000503129"/>
    </source>
</evidence>
<dbReference type="SUPFAM" id="SSF82153">
    <property type="entry name" value="FAS1 domain"/>
    <property type="match status" value="1"/>
</dbReference>
<dbReference type="GO" id="GO:0007155">
    <property type="term" value="P:cell adhesion"/>
    <property type="evidence" value="ECO:0007669"/>
    <property type="project" value="TreeGrafter"/>
</dbReference>
<keyword evidence="2" id="KW-0732">Signal</keyword>
<reference evidence="4 5" key="1">
    <citation type="submission" date="2018-06" db="EMBL/GenBank/DDBJ databases">
        <title>Comparative genomics of Brasilonema spp. strains.</title>
        <authorList>
            <person name="Alvarenga D.O."/>
            <person name="Fiore M.F."/>
            <person name="Varani A.M."/>
        </authorList>
    </citation>
    <scope>NUCLEOTIDE SEQUENCE [LARGE SCALE GENOMIC DNA]</scope>
    <source>
        <strain evidence="4 5">CENA114</strain>
    </source>
</reference>
<dbReference type="PROSITE" id="PS50213">
    <property type="entry name" value="FAS1"/>
    <property type="match status" value="1"/>
</dbReference>
<evidence type="ECO:0000259" key="3">
    <source>
        <dbReference type="PROSITE" id="PS50213"/>
    </source>
</evidence>
<evidence type="ECO:0000256" key="2">
    <source>
        <dbReference type="SAM" id="SignalP"/>
    </source>
</evidence>
<feature type="compositionally biased region" description="Low complexity" evidence="1">
    <location>
        <begin position="35"/>
        <end position="61"/>
    </location>
</feature>
<dbReference type="SMART" id="SM00554">
    <property type="entry name" value="FAS1"/>
    <property type="match status" value="1"/>
</dbReference>
<gene>
    <name evidence="4" type="ORF">DP114_00600</name>
</gene>
<dbReference type="FunFam" id="2.30.180.10:FF:000032">
    <property type="entry name" value="Fasciclin domain-containing protein, putative"/>
    <property type="match status" value="1"/>
</dbReference>
<feature type="region of interest" description="Disordered" evidence="1">
    <location>
        <begin position="32"/>
        <end position="61"/>
    </location>
</feature>
<dbReference type="PANTHER" id="PTHR10900:SF77">
    <property type="entry name" value="FI19380P1"/>
    <property type="match status" value="1"/>
</dbReference>
<dbReference type="AlphaFoldDB" id="A0A856M6Y5"/>
<dbReference type="Pfam" id="PF02469">
    <property type="entry name" value="Fasciclin"/>
    <property type="match status" value="1"/>
</dbReference>
<feature type="chain" id="PRO_5032673221" evidence="2">
    <location>
        <begin position="26"/>
        <end position="212"/>
    </location>
</feature>
<feature type="signal peptide" evidence="2">
    <location>
        <begin position="1"/>
        <end position="25"/>
    </location>
</feature>
<dbReference type="RefSeq" id="WP_171975179.1">
    <property type="nucleotide sequence ID" value="NZ_CAWOXK010000001.1"/>
</dbReference>
<keyword evidence="5" id="KW-1185">Reference proteome</keyword>